<dbReference type="InterPro" id="IPR050889">
    <property type="entry name" value="Dendritic_Spine_Reg/Scaffold"/>
</dbReference>
<dbReference type="AlphaFoldDB" id="A0A8H5DPC7"/>
<feature type="region of interest" description="Disordered" evidence="4">
    <location>
        <begin position="349"/>
        <end position="370"/>
    </location>
</feature>
<keyword evidence="1" id="KW-0677">Repeat</keyword>
<evidence type="ECO:0000313" key="5">
    <source>
        <dbReference type="EMBL" id="KAF5230797.1"/>
    </source>
</evidence>
<dbReference type="InterPro" id="IPR036770">
    <property type="entry name" value="Ankyrin_rpt-contain_sf"/>
</dbReference>
<dbReference type="PANTHER" id="PTHR24166">
    <property type="entry name" value="ROLLING PEBBLES, ISOFORM B"/>
    <property type="match status" value="1"/>
</dbReference>
<evidence type="ECO:0000256" key="4">
    <source>
        <dbReference type="SAM" id="MobiDB-lite"/>
    </source>
</evidence>
<dbReference type="EMBL" id="JABEVY010000505">
    <property type="protein sequence ID" value="KAF5230797.1"/>
    <property type="molecule type" value="Genomic_DNA"/>
</dbReference>
<dbReference type="InterPro" id="IPR002110">
    <property type="entry name" value="Ankyrin_rpt"/>
</dbReference>
<feature type="compositionally biased region" description="Low complexity" evidence="4">
    <location>
        <begin position="361"/>
        <end position="370"/>
    </location>
</feature>
<dbReference type="Proteomes" id="UP000573603">
    <property type="component" value="Unassembled WGS sequence"/>
</dbReference>
<evidence type="ECO:0000256" key="1">
    <source>
        <dbReference type="ARBA" id="ARBA00022737"/>
    </source>
</evidence>
<dbReference type="PROSITE" id="PS50088">
    <property type="entry name" value="ANK_REPEAT"/>
    <property type="match status" value="1"/>
</dbReference>
<organism evidence="5 6">
    <name type="scientific">Fusarium anthophilum</name>
    <dbReference type="NCBI Taxonomy" id="48485"/>
    <lineage>
        <taxon>Eukaryota</taxon>
        <taxon>Fungi</taxon>
        <taxon>Dikarya</taxon>
        <taxon>Ascomycota</taxon>
        <taxon>Pezizomycotina</taxon>
        <taxon>Sordariomycetes</taxon>
        <taxon>Hypocreomycetidae</taxon>
        <taxon>Hypocreales</taxon>
        <taxon>Nectriaceae</taxon>
        <taxon>Fusarium</taxon>
        <taxon>Fusarium fujikuroi species complex</taxon>
    </lineage>
</organism>
<evidence type="ECO:0000256" key="3">
    <source>
        <dbReference type="PROSITE-ProRule" id="PRU00023"/>
    </source>
</evidence>
<dbReference type="PANTHER" id="PTHR24166:SF48">
    <property type="entry name" value="PROTEIN VAPYRIN"/>
    <property type="match status" value="1"/>
</dbReference>
<name>A0A8H5DPC7_9HYPO</name>
<dbReference type="Gene3D" id="1.25.40.20">
    <property type="entry name" value="Ankyrin repeat-containing domain"/>
    <property type="match status" value="2"/>
</dbReference>
<reference evidence="5 6" key="1">
    <citation type="journal article" date="2020" name="BMC Genomics">
        <title>Correction to: Identification and distribution of gene clusters required for synthesis of sphingolipid metabolism inhibitors in diverse species of the filamentous fungus Fusarium.</title>
        <authorList>
            <person name="Kim H.S."/>
            <person name="Lohmar J.M."/>
            <person name="Busman M."/>
            <person name="Brown D.W."/>
            <person name="Naumann T.A."/>
            <person name="Divon H.H."/>
            <person name="Lysoe E."/>
            <person name="Uhlig S."/>
            <person name="Proctor R.H."/>
        </authorList>
    </citation>
    <scope>NUCLEOTIDE SEQUENCE [LARGE SCALE GENOMIC DNA]</scope>
    <source>
        <strain evidence="5 6">NRRL 25214</strain>
    </source>
</reference>
<evidence type="ECO:0008006" key="7">
    <source>
        <dbReference type="Google" id="ProtNLM"/>
    </source>
</evidence>
<keyword evidence="6" id="KW-1185">Reference proteome</keyword>
<gene>
    <name evidence="5" type="ORF">FANTH_13689</name>
</gene>
<dbReference type="Pfam" id="PF12796">
    <property type="entry name" value="Ank_2"/>
    <property type="match status" value="1"/>
</dbReference>
<dbReference type="SUPFAM" id="SSF48403">
    <property type="entry name" value="Ankyrin repeat"/>
    <property type="match status" value="1"/>
</dbReference>
<sequence>MLLDFSPDLLLEIASFAGDRSLANLSECNKLCKSFFQPYLYKRHLQLKSYKPIGSAVVNYSEDDPIISVFEAYMEAGGNIRQKMKVEGKYPTALLKAKNVTTLDVASARGFCDVVNFLLKENCLQVGESIETLLYSLRAGQPKTSRLLIENGADVWSATAGSALHVAAEENLPEMVRFLVDEKKQDPNQSHKGLTALHKAIVSAQKSGDENRFLPTIATLLERGAQIDMITKIGYKRVDIHQDRPLILACELGLFKIATLLLKNGAYPCMKTVKHPKAVLASLQDCYLLKNKHSDAVVDFITELIRQAGNPNLVHPETDPDLLAPCLLEVIHATYGVLPQGQWLLQSHSCPTQRRGRGTRSRTAGTHRSP</sequence>
<comment type="caution">
    <text evidence="5">The sequence shown here is derived from an EMBL/GenBank/DDBJ whole genome shotgun (WGS) entry which is preliminary data.</text>
</comment>
<protein>
    <recommendedName>
        <fullName evidence="7">Ankyrin</fullName>
    </recommendedName>
</protein>
<accession>A0A8H5DPC7</accession>
<evidence type="ECO:0000256" key="2">
    <source>
        <dbReference type="ARBA" id="ARBA00023043"/>
    </source>
</evidence>
<dbReference type="SMART" id="SM00248">
    <property type="entry name" value="ANK"/>
    <property type="match status" value="4"/>
</dbReference>
<feature type="repeat" description="ANK" evidence="3">
    <location>
        <begin position="192"/>
        <end position="232"/>
    </location>
</feature>
<proteinExistence type="predicted"/>
<evidence type="ECO:0000313" key="6">
    <source>
        <dbReference type="Proteomes" id="UP000573603"/>
    </source>
</evidence>
<keyword evidence="2 3" id="KW-0040">ANK repeat</keyword>